<reference evidence="1" key="1">
    <citation type="journal article" date="2020" name="Nature">
        <title>Giant virus diversity and host interactions through global metagenomics.</title>
        <authorList>
            <person name="Schulz F."/>
            <person name="Roux S."/>
            <person name="Paez-Espino D."/>
            <person name="Jungbluth S."/>
            <person name="Walsh D.A."/>
            <person name="Denef V.J."/>
            <person name="McMahon K.D."/>
            <person name="Konstantinidis K.T."/>
            <person name="Eloe-Fadrosh E.A."/>
            <person name="Kyrpides N.C."/>
            <person name="Woyke T."/>
        </authorList>
    </citation>
    <scope>NUCLEOTIDE SEQUENCE</scope>
    <source>
        <strain evidence="1">GVMAG-M-3300023179-71</strain>
    </source>
</reference>
<dbReference type="EMBL" id="MN739879">
    <property type="protein sequence ID" value="QHT75558.1"/>
    <property type="molecule type" value="Genomic_DNA"/>
</dbReference>
<accession>A0A6C0H4T0</accession>
<sequence length="72" mass="8688">MDSQEVITLEYLRTFVDVGKFIKKNYKYYKYDNYILLDIDINLGKRIIGKYNLHISIINKENRNIKDNLVNE</sequence>
<proteinExistence type="predicted"/>
<organism evidence="1">
    <name type="scientific">viral metagenome</name>
    <dbReference type="NCBI Taxonomy" id="1070528"/>
    <lineage>
        <taxon>unclassified sequences</taxon>
        <taxon>metagenomes</taxon>
        <taxon>organismal metagenomes</taxon>
    </lineage>
</organism>
<name>A0A6C0H4T0_9ZZZZ</name>
<protein>
    <submittedName>
        <fullName evidence="1">Uncharacterized protein</fullName>
    </submittedName>
</protein>
<dbReference type="AlphaFoldDB" id="A0A6C0H4T0"/>
<evidence type="ECO:0000313" key="1">
    <source>
        <dbReference type="EMBL" id="QHT75558.1"/>
    </source>
</evidence>